<dbReference type="Proteomes" id="UP001600888">
    <property type="component" value="Unassembled WGS sequence"/>
</dbReference>
<evidence type="ECO:0000313" key="3">
    <source>
        <dbReference type="Proteomes" id="UP001600888"/>
    </source>
</evidence>
<feature type="region of interest" description="Disordered" evidence="1">
    <location>
        <begin position="1"/>
        <end position="31"/>
    </location>
</feature>
<evidence type="ECO:0000256" key="1">
    <source>
        <dbReference type="SAM" id="MobiDB-lite"/>
    </source>
</evidence>
<feature type="region of interest" description="Disordered" evidence="1">
    <location>
        <begin position="232"/>
        <end position="251"/>
    </location>
</feature>
<gene>
    <name evidence="2" type="ORF">FJTKL_02348</name>
</gene>
<feature type="compositionally biased region" description="Polar residues" evidence="1">
    <location>
        <begin position="232"/>
        <end position="242"/>
    </location>
</feature>
<accession>A0ABR4F4A9</accession>
<sequence length="430" mass="48645">MSVPSSSQSESTFETNKCNTRSRPADNPDSSSVWEGLVKKYIVNAGTGLEPELDKSPHHIRLCGLRRWKAGDEEPKGSALELEHFLHLRALVQQHGPGDFPLHDLVKAKYVEAAESFMRSWQDFDNYIMQVPSNDPAIDVDSLGVFAGAKLVQNQVLLDAYLETAQDAADSFQDSILETPLKKTKKDMMNQDIDFHMKPPEHDAADEQVVNQALISFASALTRRWMIQQAPTTAYANEQTPTRGGGTAVPPRDWKTVADWTMARDRFHIRERRRNNDRIQTGHMEGLMASKRKDKLEVLADNHSYVRVLTSETDGSLYRIGASATEVLAIVEAKKRLRRRNRLKIEWQEAAEILAWLNVRLRAEIAGKGKGLMTERRGMLEPKPAAGKSQEKSRCLLVAQDREEMHLVIGEWDALYEERREIRHGPTLAS</sequence>
<organism evidence="2 3">
    <name type="scientific">Diaporthe vaccinii</name>
    <dbReference type="NCBI Taxonomy" id="105482"/>
    <lineage>
        <taxon>Eukaryota</taxon>
        <taxon>Fungi</taxon>
        <taxon>Dikarya</taxon>
        <taxon>Ascomycota</taxon>
        <taxon>Pezizomycotina</taxon>
        <taxon>Sordariomycetes</taxon>
        <taxon>Sordariomycetidae</taxon>
        <taxon>Diaporthales</taxon>
        <taxon>Diaporthaceae</taxon>
        <taxon>Diaporthe</taxon>
        <taxon>Diaporthe eres species complex</taxon>
    </lineage>
</organism>
<reference evidence="2 3" key="1">
    <citation type="submission" date="2024-03" db="EMBL/GenBank/DDBJ databases">
        <title>A high-quality draft genome sequence of Diaporthe vaccinii, a causative agent of upright dieback and viscid rot disease in cranberry plants.</title>
        <authorList>
            <person name="Sarrasin M."/>
            <person name="Lang B.F."/>
            <person name="Burger G."/>
        </authorList>
    </citation>
    <scope>NUCLEOTIDE SEQUENCE [LARGE SCALE GENOMIC DNA]</scope>
    <source>
        <strain evidence="2 3">IS7</strain>
    </source>
</reference>
<protein>
    <submittedName>
        <fullName evidence="2">Uncharacterized protein</fullName>
    </submittedName>
</protein>
<name>A0ABR4F4A9_9PEZI</name>
<dbReference type="EMBL" id="JBAWTH010000013">
    <property type="protein sequence ID" value="KAL2289346.1"/>
    <property type="molecule type" value="Genomic_DNA"/>
</dbReference>
<evidence type="ECO:0000313" key="2">
    <source>
        <dbReference type="EMBL" id="KAL2289346.1"/>
    </source>
</evidence>
<comment type="caution">
    <text evidence="2">The sequence shown here is derived from an EMBL/GenBank/DDBJ whole genome shotgun (WGS) entry which is preliminary data.</text>
</comment>
<keyword evidence="3" id="KW-1185">Reference proteome</keyword>
<proteinExistence type="predicted"/>